<dbReference type="InterPro" id="IPR011047">
    <property type="entry name" value="Quinoprotein_ADH-like_sf"/>
</dbReference>
<protein>
    <submittedName>
        <fullName evidence="10">PQQ-dependent dehydrogenase, methanol/ethanol family</fullName>
    </submittedName>
</protein>
<name>E8TPG3_MESCW</name>
<feature type="binding site" evidence="6">
    <location>
        <position position="165"/>
    </location>
    <ligand>
        <name>pyrroloquinoline quinone</name>
        <dbReference type="ChEBI" id="CHEBI:58442"/>
    </ligand>
</feature>
<dbReference type="CDD" id="cd10278">
    <property type="entry name" value="PQQ_MDH"/>
    <property type="match status" value="1"/>
</dbReference>
<geneLocation type="plasmid" evidence="10 11">
    <name>pMESCI01</name>
</geneLocation>
<dbReference type="InterPro" id="IPR017512">
    <property type="entry name" value="PQQ_MeOH/EtOH_DH"/>
</dbReference>
<keyword evidence="7" id="KW-0106">Calcium</keyword>
<dbReference type="GO" id="GO:0016020">
    <property type="term" value="C:membrane"/>
    <property type="evidence" value="ECO:0007669"/>
    <property type="project" value="InterPro"/>
</dbReference>
<feature type="binding site" evidence="7">
    <location>
        <position position="311"/>
    </location>
    <ligand>
        <name>Ca(2+)</name>
        <dbReference type="ChEBI" id="CHEBI:29108"/>
    </ligand>
</feature>
<dbReference type="EMBL" id="CP002448">
    <property type="protein sequence ID" value="ADV15198.1"/>
    <property type="molecule type" value="Genomic_DNA"/>
</dbReference>
<feature type="active site" description="Proton acceptor" evidence="5">
    <location>
        <position position="353"/>
    </location>
</feature>
<keyword evidence="8" id="KW-1015">Disulfide bond</keyword>
<evidence type="ECO:0000313" key="10">
    <source>
        <dbReference type="EMBL" id="ADV15198.1"/>
    </source>
</evidence>
<dbReference type="Pfam" id="PF01011">
    <property type="entry name" value="PQQ"/>
    <property type="match status" value="2"/>
</dbReference>
<feature type="binding site" evidence="6">
    <location>
        <position position="209"/>
    </location>
    <ligand>
        <name>pyrroloquinoline quinone</name>
        <dbReference type="ChEBI" id="CHEBI:58442"/>
    </ligand>
</feature>
<dbReference type="InterPro" id="IPR018391">
    <property type="entry name" value="PQQ_b-propeller_rpt"/>
</dbReference>
<dbReference type="Proteomes" id="UP000007471">
    <property type="component" value="Plasmid pMESCI01"/>
</dbReference>
<dbReference type="InterPro" id="IPR002372">
    <property type="entry name" value="PQQ_rpt_dom"/>
</dbReference>
<dbReference type="OrthoDB" id="9794322at2"/>
<sequence>MKGMLHPAPARVDAGHGARALATENSFRTGILSVMLLACGLFLSGASEPASAAAIAPPAAAAPPDDGQWTMPAKNYASTRFSELSEINEGNVKNLQVAFTFSTGVNKGQEAAPLVVGNNMYIVTPFPNIVYALDLSRPGAPMKWKYEPNPEPAAQGVACCDVVNRGAAFANGRIFFNTLDGHTIALDANTGKPIWNTHIGNINIGETITMAPLVVKGKVLVGNSGGEMGVRGWVKALDAGDGHVVWTAYGTGPDKDVLIGPDFKPHYDMDRGTDLGVTTWPPEAWKIGGGNMWGWISYDPELNLIFHGTGNPGPWNPDLRPGDNKWTSGIFARDADTGAAKWFYQWSPHDLHDYDGINEQILLDMTWQGKPRRVLVRPERNGYLYILDRTTGEVLSATAYGPVNSSKGVDLKTGRLIANPDKRTGTGKVVRDICPTASGLKDWQPSAFSPRTGLLYIPHNNLCMDEEGVEVNYIAGTPYVGMNVRMIPGPGGNRGAFTAWDVSAAKPAWVLKENFPVWSGTVVTAGDVVFYGTMEGWFKAVSARTGDLLWQFKTSSGIIGQPITYRGPDGHQYVAILSGVGGWAGAIVSGDLDPRDATAALGFVNAMKDLKNATTAGGTLYVFRLP</sequence>
<feature type="binding site" evidence="7">
    <location>
        <position position="353"/>
    </location>
    <ligand>
        <name>Ca(2+)</name>
        <dbReference type="ChEBI" id="CHEBI:29108"/>
    </ligand>
</feature>
<keyword evidence="10" id="KW-0614">Plasmid</keyword>
<organism evidence="10 11">
    <name type="scientific">Mesorhizobium ciceri biovar biserrulae (strain HAMBI 2942 / LMG 23838 / WSM1271)</name>
    <dbReference type="NCBI Taxonomy" id="765698"/>
    <lineage>
        <taxon>Bacteria</taxon>
        <taxon>Pseudomonadati</taxon>
        <taxon>Pseudomonadota</taxon>
        <taxon>Alphaproteobacteria</taxon>
        <taxon>Hyphomicrobiales</taxon>
        <taxon>Phyllobacteriaceae</taxon>
        <taxon>Mesorhizobium</taxon>
    </lineage>
</organism>
<evidence type="ECO:0000256" key="8">
    <source>
        <dbReference type="PIRSR" id="PIRSR617512-4"/>
    </source>
</evidence>
<comment type="cofactor">
    <cofactor evidence="7">
        <name>Ca(2+)</name>
        <dbReference type="ChEBI" id="CHEBI:29108"/>
    </cofactor>
    <text evidence="7">Binds 1 Ca(2+) ion per subunit.</text>
</comment>
<dbReference type="SMART" id="SM00564">
    <property type="entry name" value="PQQ"/>
    <property type="match status" value="3"/>
</dbReference>
<evidence type="ECO:0000256" key="3">
    <source>
        <dbReference type="ARBA" id="ARBA00022891"/>
    </source>
</evidence>
<feature type="domain" description="Pyrrolo-quinoline quinone repeat" evidence="9">
    <location>
        <begin position="513"/>
        <end position="574"/>
    </location>
</feature>
<dbReference type="GO" id="GO:0016614">
    <property type="term" value="F:oxidoreductase activity, acting on CH-OH group of donors"/>
    <property type="evidence" value="ECO:0007669"/>
    <property type="project" value="InterPro"/>
</dbReference>
<dbReference type="Gene3D" id="2.140.10.10">
    <property type="entry name" value="Quinoprotein alcohol dehydrogenase-like superfamily"/>
    <property type="match status" value="1"/>
</dbReference>
<evidence type="ECO:0000256" key="7">
    <source>
        <dbReference type="PIRSR" id="PIRSR617512-3"/>
    </source>
</evidence>
<proteinExistence type="inferred from homology"/>
<feature type="disulfide bond" evidence="8">
    <location>
        <begin position="159"/>
        <end position="160"/>
    </location>
</feature>
<comment type="similarity">
    <text evidence="1">Belongs to the bacterial PQQ dehydrogenase family.</text>
</comment>
<accession>E8TPG3</accession>
<reference evidence="11" key="1">
    <citation type="submission" date="2011-01" db="EMBL/GenBank/DDBJ databases">
        <title>Complete sequence of plasmid of Mesorhizobium ciceri bv. biserrulae WSM1271.</title>
        <authorList>
            <person name="Lucas S."/>
            <person name="Copeland A."/>
            <person name="Lapidus A."/>
            <person name="Cheng J.-F."/>
            <person name="Goodwin L."/>
            <person name="Pitluck S."/>
            <person name="Teshima H."/>
            <person name="Detter J.C."/>
            <person name="Han C."/>
            <person name="Tapia R."/>
            <person name="Land M."/>
            <person name="Hauser L."/>
            <person name="Kyrpides N."/>
            <person name="Ivanova N."/>
            <person name="Nandasena K."/>
            <person name="Reeve W.G."/>
            <person name="Howieson J.G."/>
            <person name="O'Hara G."/>
            <person name="Tiwari R.P."/>
            <person name="Woyke T."/>
        </authorList>
    </citation>
    <scope>NUCLEOTIDE SEQUENCE [LARGE SCALE GENOMIC DNA]</scope>
    <source>
        <strain evidence="11">HAMBI 2942 / LMG 23838 / WSM1271</strain>
        <plasmid evidence="11">Plasmid pMESCI01</plasmid>
    </source>
</reference>
<gene>
    <name evidence="10" type="ordered locus">Mesci_6202</name>
</gene>
<evidence type="ECO:0000256" key="5">
    <source>
        <dbReference type="PIRSR" id="PIRSR617512-1"/>
    </source>
</evidence>
<keyword evidence="4" id="KW-0560">Oxidoreductase</keyword>
<feature type="binding site" evidence="6">
    <location>
        <position position="110"/>
    </location>
    <ligand>
        <name>pyrroloquinoline quinone</name>
        <dbReference type="ChEBI" id="CHEBI:58442"/>
    </ligand>
</feature>
<keyword evidence="2 7" id="KW-0479">Metal-binding</keyword>
<feature type="binding site" evidence="7">
    <location>
        <position position="227"/>
    </location>
    <ligand>
        <name>Ca(2+)</name>
        <dbReference type="ChEBI" id="CHEBI:29108"/>
    </ligand>
</feature>
<dbReference type="eggNOG" id="COG4993">
    <property type="taxonomic scope" value="Bacteria"/>
</dbReference>
<dbReference type="PANTHER" id="PTHR32303">
    <property type="entry name" value="QUINOPROTEIN ALCOHOL DEHYDROGENASE (CYTOCHROME C)"/>
    <property type="match status" value="1"/>
</dbReference>
<evidence type="ECO:0000256" key="6">
    <source>
        <dbReference type="PIRSR" id="PIRSR617512-2"/>
    </source>
</evidence>
<comment type="cofactor">
    <cofactor evidence="6">
        <name>pyrroloquinoline quinone</name>
        <dbReference type="ChEBI" id="CHEBI:58442"/>
    </cofactor>
    <text evidence="6">Binds 1 PQQ group per subunit.</text>
</comment>
<evidence type="ECO:0000256" key="2">
    <source>
        <dbReference type="ARBA" id="ARBA00022723"/>
    </source>
</evidence>
<evidence type="ECO:0000313" key="11">
    <source>
        <dbReference type="Proteomes" id="UP000007471"/>
    </source>
</evidence>
<dbReference type="HOGENOM" id="CLU_018478_0_0_5"/>
<dbReference type="PANTHER" id="PTHR32303:SF4">
    <property type="entry name" value="QUINOPROTEIN GLUCOSE DEHYDROGENASE"/>
    <property type="match status" value="1"/>
</dbReference>
<dbReference type="SUPFAM" id="SSF50998">
    <property type="entry name" value="Quinoprotein alcohol dehydrogenase-like"/>
    <property type="match status" value="1"/>
</dbReference>
<evidence type="ECO:0000259" key="9">
    <source>
        <dbReference type="Pfam" id="PF01011"/>
    </source>
</evidence>
<dbReference type="PATRIC" id="fig|765698.3.peg.148"/>
<evidence type="ECO:0000256" key="1">
    <source>
        <dbReference type="ARBA" id="ARBA00008156"/>
    </source>
</evidence>
<dbReference type="NCBIfam" id="TIGR03075">
    <property type="entry name" value="PQQ_enz_alc_DH"/>
    <property type="match status" value="1"/>
</dbReference>
<evidence type="ECO:0000256" key="4">
    <source>
        <dbReference type="ARBA" id="ARBA00023002"/>
    </source>
</evidence>
<keyword evidence="3 6" id="KW-0634">PQQ</keyword>
<dbReference type="GO" id="GO:0005509">
    <property type="term" value="F:calcium ion binding"/>
    <property type="evidence" value="ECO:0007669"/>
    <property type="project" value="InterPro"/>
</dbReference>
<dbReference type="KEGG" id="mci:Mesci_6202"/>
<dbReference type="AlphaFoldDB" id="E8TPG3"/>
<dbReference type="RefSeq" id="WP_013525144.1">
    <property type="nucleotide sequence ID" value="NC_014918.1"/>
</dbReference>
<feature type="domain" description="Pyrrolo-quinoline quinone repeat" evidence="9">
    <location>
        <begin position="69"/>
        <end position="406"/>
    </location>
</feature>